<reference evidence="3" key="1">
    <citation type="submission" date="2022-11" db="EMBL/GenBank/DDBJ databases">
        <authorList>
            <person name="Scott C."/>
            <person name="Bruce N."/>
        </authorList>
    </citation>
    <scope>NUCLEOTIDE SEQUENCE</scope>
</reference>
<dbReference type="Pfam" id="PF00646">
    <property type="entry name" value="F-box"/>
    <property type="match status" value="1"/>
</dbReference>
<comment type="caution">
    <text evidence="3">The sequence shown here is derived from an EMBL/GenBank/DDBJ whole genome shotgun (WGS) entry which is preliminary data.</text>
</comment>
<dbReference type="EMBL" id="CALLCH030000004">
    <property type="protein sequence ID" value="CAI4212331.1"/>
    <property type="molecule type" value="Genomic_DNA"/>
</dbReference>
<evidence type="ECO:0000256" key="1">
    <source>
        <dbReference type="SAM" id="MobiDB-lite"/>
    </source>
</evidence>
<proteinExistence type="predicted"/>
<gene>
    <name evidence="3" type="ORF">PPNO1_LOCUS2097</name>
</gene>
<keyword evidence="4" id="KW-1185">Reference proteome</keyword>
<evidence type="ECO:0000313" key="3">
    <source>
        <dbReference type="EMBL" id="CAI4212331.1"/>
    </source>
</evidence>
<feature type="domain" description="F-box" evidence="2">
    <location>
        <begin position="93"/>
        <end position="138"/>
    </location>
</feature>
<dbReference type="OrthoDB" id="3692147at2759"/>
<feature type="compositionally biased region" description="Polar residues" evidence="1">
    <location>
        <begin position="34"/>
        <end position="46"/>
    </location>
</feature>
<dbReference type="Proteomes" id="UP000838763">
    <property type="component" value="Unassembled WGS sequence"/>
</dbReference>
<dbReference type="SUPFAM" id="SSF81383">
    <property type="entry name" value="F-box domain"/>
    <property type="match status" value="1"/>
</dbReference>
<dbReference type="PROSITE" id="PS50181">
    <property type="entry name" value="FBOX"/>
    <property type="match status" value="1"/>
</dbReference>
<organism evidence="3 4">
    <name type="scientific">Parascedosporium putredinis</name>
    <dbReference type="NCBI Taxonomy" id="1442378"/>
    <lineage>
        <taxon>Eukaryota</taxon>
        <taxon>Fungi</taxon>
        <taxon>Dikarya</taxon>
        <taxon>Ascomycota</taxon>
        <taxon>Pezizomycotina</taxon>
        <taxon>Sordariomycetes</taxon>
        <taxon>Hypocreomycetidae</taxon>
        <taxon>Microascales</taxon>
        <taxon>Microascaceae</taxon>
        <taxon>Parascedosporium</taxon>
    </lineage>
</organism>
<sequence>MFCVLLKFNMAFEELSPQMEGIVVLARIAQAGNTAGSSSSTQNSTPVPVHDKDLTGDPGLPADVRPRATSDGGSASPARMDPIVAPAYHNLTRSALCRLPDEVLLDIMENLDLTSLMCLRQTSRVFLILFSSPAFKKYHPLGGQRPLELDPALHPLPAQCERFRSLIDKDKFCPECLSARVQGDRNAKLRTLMTRPLHCDTCDVKRPALFFSASQRFSQYAIGKKKKRACLIHEGYMRICQHRVLRWAEVREWIDALARGDGKDFRVTLCGHASHRFTCAGGSPVPYAGIEARLEKDFTTTTLTITWDAHVAIPFRMPTFEEEGFSTTHMRQILETLYLDAGSFIIPEPSAYLPIRMSAFDPNVCACLRYRGREKFDWQLLPRSDIGWKTCRTEPRLNLFTPGRKGNLSGATRAPHSQSVGLRITEFASEHKVPVEWYGLLDPDSYGLNTDDASRHILWCPDASCENYSHRPNHRRFTNFFDRYIDLLKGST</sequence>
<dbReference type="CDD" id="cd09917">
    <property type="entry name" value="F-box_SF"/>
    <property type="match status" value="1"/>
</dbReference>
<dbReference type="SMART" id="SM00256">
    <property type="entry name" value="FBOX"/>
    <property type="match status" value="1"/>
</dbReference>
<name>A0A9P1GX33_9PEZI</name>
<dbReference type="InterPro" id="IPR001810">
    <property type="entry name" value="F-box_dom"/>
</dbReference>
<feature type="region of interest" description="Disordered" evidence="1">
    <location>
        <begin position="34"/>
        <end position="79"/>
    </location>
</feature>
<dbReference type="AlphaFoldDB" id="A0A9P1GX33"/>
<evidence type="ECO:0000259" key="2">
    <source>
        <dbReference type="PROSITE" id="PS50181"/>
    </source>
</evidence>
<accession>A0A9P1GX33</accession>
<dbReference type="InterPro" id="IPR036047">
    <property type="entry name" value="F-box-like_dom_sf"/>
</dbReference>
<evidence type="ECO:0000313" key="4">
    <source>
        <dbReference type="Proteomes" id="UP000838763"/>
    </source>
</evidence>
<protein>
    <recommendedName>
        <fullName evidence="2">F-box domain-containing protein</fullName>
    </recommendedName>
</protein>